<comment type="catalytic activity">
    <reaction evidence="14 15">
        <text>ATP + (deoxyribonucleotide)n-3'-hydroxyl + 5'-phospho-(deoxyribonucleotide)m = (deoxyribonucleotide)n+m + AMP + diphosphate.</text>
        <dbReference type="EC" id="6.5.1.1"/>
    </reaction>
</comment>
<evidence type="ECO:0000256" key="7">
    <source>
        <dbReference type="ARBA" id="ARBA00022741"/>
    </source>
</evidence>
<comment type="subcellular location">
    <subcellularLocation>
        <location evidence="2">Nucleus</location>
    </subcellularLocation>
</comment>
<evidence type="ECO:0000256" key="4">
    <source>
        <dbReference type="ARBA" id="ARBA00022598"/>
    </source>
</evidence>
<dbReference type="NCBIfam" id="TIGR00574">
    <property type="entry name" value="dnl1"/>
    <property type="match status" value="1"/>
</dbReference>
<keyword evidence="7 15" id="KW-0547">Nucleotide-binding</keyword>
<dbReference type="FunFam" id="1.10.3260.10:FF:000005">
    <property type="entry name" value="DNA ligase"/>
    <property type="match status" value="1"/>
</dbReference>
<dbReference type="InterPro" id="IPR016059">
    <property type="entry name" value="DNA_ligase_ATP-dep_CS"/>
</dbReference>
<proteinExistence type="inferred from homology"/>
<feature type="compositionally biased region" description="Basic and acidic residues" evidence="17">
    <location>
        <begin position="607"/>
        <end position="616"/>
    </location>
</feature>
<evidence type="ECO:0000256" key="10">
    <source>
        <dbReference type="ARBA" id="ARBA00022842"/>
    </source>
</evidence>
<keyword evidence="11 15" id="KW-0233">DNA recombination</keyword>
<dbReference type="PROSITE" id="PS00697">
    <property type="entry name" value="DNA_LIGASE_A1"/>
    <property type="match status" value="1"/>
</dbReference>
<protein>
    <recommendedName>
        <fullName evidence="15">DNA ligase</fullName>
        <ecNumber evidence="15">6.5.1.1</ecNumber>
    </recommendedName>
</protein>
<feature type="compositionally biased region" description="Basic residues" evidence="17">
    <location>
        <begin position="968"/>
        <end position="977"/>
    </location>
</feature>
<dbReference type="FunFam" id="2.40.50.140:FF:000173">
    <property type="entry name" value="DNA ligase"/>
    <property type="match status" value="1"/>
</dbReference>
<dbReference type="Gene3D" id="3.30.470.30">
    <property type="entry name" value="DNA ligase/mRNA capping enzyme"/>
    <property type="match status" value="1"/>
</dbReference>
<evidence type="ECO:0000256" key="15">
    <source>
        <dbReference type="RuleBase" id="RU000617"/>
    </source>
</evidence>
<dbReference type="InterPro" id="IPR021536">
    <property type="entry name" value="DNA_ligase_IV_dom"/>
</dbReference>
<keyword evidence="5" id="KW-0479">Metal-binding</keyword>
<dbReference type="Pfam" id="PF16589">
    <property type="entry name" value="BRCT_2"/>
    <property type="match status" value="1"/>
</dbReference>
<keyword evidence="21" id="KW-1185">Reference proteome</keyword>
<dbReference type="CDD" id="cd07903">
    <property type="entry name" value="Adenylation_DNA_ligase_IV"/>
    <property type="match status" value="1"/>
</dbReference>
<feature type="compositionally biased region" description="Low complexity" evidence="17">
    <location>
        <begin position="952"/>
        <end position="967"/>
    </location>
</feature>
<keyword evidence="13" id="KW-0539">Nucleus</keyword>
<evidence type="ECO:0000256" key="16">
    <source>
        <dbReference type="RuleBase" id="RU004196"/>
    </source>
</evidence>
<dbReference type="GO" id="GO:0071897">
    <property type="term" value="P:DNA biosynthetic process"/>
    <property type="evidence" value="ECO:0007669"/>
    <property type="project" value="InterPro"/>
</dbReference>
<feature type="domain" description="ATP-dependent DNA ligase family profile" evidence="18">
    <location>
        <begin position="330"/>
        <end position="479"/>
    </location>
</feature>
<dbReference type="GO" id="GO:0003910">
    <property type="term" value="F:DNA ligase (ATP) activity"/>
    <property type="evidence" value="ECO:0007669"/>
    <property type="project" value="UniProtKB-EC"/>
</dbReference>
<evidence type="ECO:0000256" key="6">
    <source>
        <dbReference type="ARBA" id="ARBA00022737"/>
    </source>
</evidence>
<feature type="compositionally biased region" description="Basic residues" evidence="17">
    <location>
        <begin position="1027"/>
        <end position="1038"/>
    </location>
</feature>
<feature type="region of interest" description="Disordered" evidence="17">
    <location>
        <begin position="606"/>
        <end position="625"/>
    </location>
</feature>
<gene>
    <name evidence="20" type="ORF">TRITD_2Av1G250540</name>
</gene>
<evidence type="ECO:0000256" key="8">
    <source>
        <dbReference type="ARBA" id="ARBA00022763"/>
    </source>
</evidence>
<evidence type="ECO:0000259" key="19">
    <source>
        <dbReference type="PROSITE" id="PS50172"/>
    </source>
</evidence>
<dbReference type="InterPro" id="IPR012340">
    <property type="entry name" value="NA-bd_OB-fold"/>
</dbReference>
<reference evidence="20 21" key="1">
    <citation type="submission" date="2017-09" db="EMBL/GenBank/DDBJ databases">
        <authorList>
            <consortium name="International Durum Wheat Genome Sequencing Consortium (IDWGSC)"/>
            <person name="Milanesi L."/>
        </authorList>
    </citation>
    <scope>NUCLEOTIDE SEQUENCE [LARGE SCALE GENOMIC DNA]</scope>
    <source>
        <strain evidence="21">cv. Svevo</strain>
    </source>
</reference>
<dbReference type="Gene3D" id="1.10.3260.10">
    <property type="entry name" value="DNA ligase, ATP-dependent, N-terminal domain"/>
    <property type="match status" value="1"/>
</dbReference>
<dbReference type="Pfam" id="PF04675">
    <property type="entry name" value="DNA_ligase_A_N"/>
    <property type="match status" value="1"/>
</dbReference>
<dbReference type="Proteomes" id="UP000324705">
    <property type="component" value="Chromosome 2A"/>
</dbReference>
<dbReference type="SUPFAM" id="SSF52113">
    <property type="entry name" value="BRCT domain"/>
    <property type="match status" value="2"/>
</dbReference>
<feature type="compositionally biased region" description="Basic and acidic residues" evidence="17">
    <location>
        <begin position="997"/>
        <end position="1018"/>
    </location>
</feature>
<dbReference type="GO" id="GO:0006310">
    <property type="term" value="P:DNA recombination"/>
    <property type="evidence" value="ECO:0007669"/>
    <property type="project" value="UniProtKB-KW"/>
</dbReference>
<feature type="domain" description="BRCT" evidence="19">
    <location>
        <begin position="651"/>
        <end position="739"/>
    </location>
</feature>
<evidence type="ECO:0000256" key="14">
    <source>
        <dbReference type="ARBA" id="ARBA00034003"/>
    </source>
</evidence>
<evidence type="ECO:0000256" key="3">
    <source>
        <dbReference type="ARBA" id="ARBA00007572"/>
    </source>
</evidence>
<dbReference type="PROSITE" id="PS50172">
    <property type="entry name" value="BRCT"/>
    <property type="match status" value="2"/>
</dbReference>
<dbReference type="GO" id="GO:0046872">
    <property type="term" value="F:metal ion binding"/>
    <property type="evidence" value="ECO:0007669"/>
    <property type="project" value="UniProtKB-KW"/>
</dbReference>
<dbReference type="FunFam" id="3.40.50.10190:FF:000044">
    <property type="entry name" value="DNA ligase"/>
    <property type="match status" value="1"/>
</dbReference>
<feature type="compositionally biased region" description="Basic and acidic residues" evidence="17">
    <location>
        <begin position="1152"/>
        <end position="1170"/>
    </location>
</feature>
<dbReference type="InterPro" id="IPR012309">
    <property type="entry name" value="DNA_ligase_ATP-dep_C"/>
</dbReference>
<keyword evidence="8 15" id="KW-0227">DNA damage</keyword>
<evidence type="ECO:0000256" key="5">
    <source>
        <dbReference type="ARBA" id="ARBA00022723"/>
    </source>
</evidence>
<evidence type="ECO:0000256" key="11">
    <source>
        <dbReference type="ARBA" id="ARBA00023172"/>
    </source>
</evidence>
<dbReference type="GO" id="GO:0032807">
    <property type="term" value="C:DNA ligase IV complex"/>
    <property type="evidence" value="ECO:0007669"/>
    <property type="project" value="TreeGrafter"/>
</dbReference>
<feature type="compositionally biased region" description="Low complexity" evidence="17">
    <location>
        <begin position="1186"/>
        <end position="1209"/>
    </location>
</feature>
<dbReference type="OMA" id="IQARSTH"/>
<accession>A0A9R1RC59</accession>
<dbReference type="InterPro" id="IPR036420">
    <property type="entry name" value="BRCT_dom_sf"/>
</dbReference>
<keyword evidence="9 15" id="KW-0067">ATP-binding</keyword>
<dbReference type="Gene3D" id="2.40.50.140">
    <property type="entry name" value="Nucleic acid-binding proteins"/>
    <property type="match status" value="1"/>
</dbReference>
<dbReference type="Pfam" id="PF11411">
    <property type="entry name" value="DNA_ligase_IV"/>
    <property type="match status" value="1"/>
</dbReference>
<feature type="domain" description="BRCT" evidence="19">
    <location>
        <begin position="798"/>
        <end position="908"/>
    </location>
</feature>
<dbReference type="SUPFAM" id="SSF50249">
    <property type="entry name" value="Nucleic acid-binding proteins"/>
    <property type="match status" value="1"/>
</dbReference>
<organism evidence="20 21">
    <name type="scientific">Triticum turgidum subsp. durum</name>
    <name type="common">Durum wheat</name>
    <name type="synonym">Triticum durum</name>
    <dbReference type="NCBI Taxonomy" id="4567"/>
    <lineage>
        <taxon>Eukaryota</taxon>
        <taxon>Viridiplantae</taxon>
        <taxon>Streptophyta</taxon>
        <taxon>Embryophyta</taxon>
        <taxon>Tracheophyta</taxon>
        <taxon>Spermatophyta</taxon>
        <taxon>Magnoliopsida</taxon>
        <taxon>Liliopsida</taxon>
        <taxon>Poales</taxon>
        <taxon>Poaceae</taxon>
        <taxon>BOP clade</taxon>
        <taxon>Pooideae</taxon>
        <taxon>Triticodae</taxon>
        <taxon>Triticeae</taxon>
        <taxon>Triticinae</taxon>
        <taxon>Triticum</taxon>
    </lineage>
</organism>
<dbReference type="PANTHER" id="PTHR45997:SF1">
    <property type="entry name" value="DNA LIGASE 4"/>
    <property type="match status" value="1"/>
</dbReference>
<comment type="cofactor">
    <cofactor evidence="1">
        <name>Mg(2+)</name>
        <dbReference type="ChEBI" id="CHEBI:18420"/>
    </cofactor>
</comment>
<feature type="compositionally biased region" description="Basic and acidic residues" evidence="17">
    <location>
        <begin position="1058"/>
        <end position="1072"/>
    </location>
</feature>
<dbReference type="Gene3D" id="3.40.50.10190">
    <property type="entry name" value="BRCT domain"/>
    <property type="match status" value="2"/>
</dbReference>
<dbReference type="InterPro" id="IPR029710">
    <property type="entry name" value="LIG4"/>
</dbReference>
<evidence type="ECO:0000256" key="1">
    <source>
        <dbReference type="ARBA" id="ARBA00001946"/>
    </source>
</evidence>
<evidence type="ECO:0000256" key="13">
    <source>
        <dbReference type="ARBA" id="ARBA00023242"/>
    </source>
</evidence>
<dbReference type="Pfam" id="PF01068">
    <property type="entry name" value="DNA_ligase_A_M"/>
    <property type="match status" value="1"/>
</dbReference>
<dbReference type="InterPro" id="IPR036599">
    <property type="entry name" value="DNA_ligase_N_sf"/>
</dbReference>
<dbReference type="AlphaFoldDB" id="A0A9R1RC59"/>
<dbReference type="SUPFAM" id="SSF117018">
    <property type="entry name" value="ATP-dependent DNA ligase DNA-binding domain"/>
    <property type="match status" value="1"/>
</dbReference>
<keyword evidence="4 15" id="KW-0436">Ligase</keyword>
<evidence type="ECO:0000256" key="9">
    <source>
        <dbReference type="ARBA" id="ARBA00022840"/>
    </source>
</evidence>
<keyword evidence="6" id="KW-0677">Repeat</keyword>
<dbReference type="GO" id="GO:0006303">
    <property type="term" value="P:double-strand break repair via nonhomologous end joining"/>
    <property type="evidence" value="ECO:0007669"/>
    <property type="project" value="TreeGrafter"/>
</dbReference>
<dbReference type="InterPro" id="IPR044125">
    <property type="entry name" value="Adenylation_DNA_ligase_IV"/>
</dbReference>
<dbReference type="SMART" id="SM00292">
    <property type="entry name" value="BRCT"/>
    <property type="match status" value="1"/>
</dbReference>
<dbReference type="EMBL" id="LT934113">
    <property type="protein sequence ID" value="VAH35977.1"/>
    <property type="molecule type" value="Genomic_DNA"/>
</dbReference>
<name>A0A9R1RC59_TRITD</name>
<dbReference type="CDD" id="cd07968">
    <property type="entry name" value="OBF_DNA_ligase_IV"/>
    <property type="match status" value="1"/>
</dbReference>
<evidence type="ECO:0000256" key="12">
    <source>
        <dbReference type="ARBA" id="ARBA00023204"/>
    </source>
</evidence>
<feature type="compositionally biased region" description="Basic and acidic residues" evidence="17">
    <location>
        <begin position="919"/>
        <end position="942"/>
    </location>
</feature>
<evidence type="ECO:0000259" key="18">
    <source>
        <dbReference type="PROSITE" id="PS50160"/>
    </source>
</evidence>
<dbReference type="GO" id="GO:0006297">
    <property type="term" value="P:nucleotide-excision repair, DNA gap filling"/>
    <property type="evidence" value="ECO:0007669"/>
    <property type="project" value="TreeGrafter"/>
</dbReference>
<keyword evidence="12 15" id="KW-0234">DNA repair</keyword>
<dbReference type="PANTHER" id="PTHR45997">
    <property type="entry name" value="DNA LIGASE 4"/>
    <property type="match status" value="1"/>
</dbReference>
<dbReference type="InterPro" id="IPR012308">
    <property type="entry name" value="DNA_ligase_ATP-dep_N"/>
</dbReference>
<dbReference type="InterPro" id="IPR012310">
    <property type="entry name" value="DNA_ligase_ATP-dep_cent"/>
</dbReference>
<dbReference type="SUPFAM" id="SSF56091">
    <property type="entry name" value="DNA ligase/mRNA capping enzyme, catalytic domain"/>
    <property type="match status" value="1"/>
</dbReference>
<dbReference type="EC" id="6.5.1.1" evidence="15"/>
<dbReference type="GO" id="GO:0005524">
    <property type="term" value="F:ATP binding"/>
    <property type="evidence" value="ECO:0007669"/>
    <property type="project" value="UniProtKB-KW"/>
</dbReference>
<evidence type="ECO:0000256" key="2">
    <source>
        <dbReference type="ARBA" id="ARBA00004123"/>
    </source>
</evidence>
<dbReference type="PROSITE" id="PS00333">
    <property type="entry name" value="DNA_LIGASE_A2"/>
    <property type="match status" value="1"/>
</dbReference>
<sequence>MAATVRFGLLVAMFQAMTRDRTSAKKRGRLRTFLDRAYGASGRDDYFSALRLILPSLDRERGSYGLKEAALAAALVEALGIAKDSPDAVRLTNWRRGGGGRNAGNFSLVAAEVLQRRQGMTSGGLTIKEVNDALDRLSASDTRSEKASVLSSMIKKTNALEMKWLLMIIIKDLKLGISEKSIFHEFHPDAEDLFNVTCDLKWVCEKLNDRSQRHKRQDIEVGKAVRPQLAMRVGNASSAWKKLHGKPVVAECKFDGDRIQIHKNGEEIHFFSRTFLDHSEYTSGMSKFIKENILVDRCILDGEMLVWDTALNRFAEFGSNQEIAKAASEGLETNRQVLYIAFDILYSGDTSVIHQSLSERHEILRKVVKPLKGRLEILVPTGGLNTHRPPDEPCWSIFAPNIEDVEKFFKETVENRDEGIVLKDLDSKWEPGDRTGKWLKLKPDYIHAGADLDVIIIGGYYGSGRRGGEVAQFLVGLAVSSDDNSHPKRFLSFCRVGTGLSDEELATLVAKLKPHFSKSGTPKKTPRFYEVTNNSKERPDVWIESPDKSVILSITSDIRTIKSEVFAAPYCLRFPRIQRVRYDKPWHECLDVQSFVEIVHSSNGSMHKAEDDKSLKNDNLQNPKINKRGEKKNVSIIPSHLMKTDISGLKGETLIFANTMFYFVNTPPSYNLDYFHKLVVENGGSFSMNLNDSVTHCIAAEKKGIKYQAAIRHGRIIHYSWILDCCKQKILLRLQPKYILFLADFARHKFPEEIDSYADFYYWDIDVSDLKQIFINMDKVTVDPSMVHRYKKKYYADERFCFFQGCCVYLYHAPLVNEDYNVISDLALKRVKQDLTMHGGQYCSSLAPATHLVIVSVLEVYNFDILYKSFSPAERRYLHDKRLHVVSNKWLEDSVEKQMKLPETAYNLKPDTLEEIQIERSEEKAQPSNDKTAENEEVEISHVKHARKRGRATSSSSRTVRAAPRPVRTTRARRGNKQAKIDDGEPEEDGPGETGQDDEKSNTDPISRMEEDSSDKHQRPPRAAPRPVRRTSARRGTRQAKIDYRESDESGPGETGEEDQKVGTDAVVKMEEDSLDENQGPPAGAQFITLDDREPTVVKLSAAEEKTGSPKFESKGTSQRTDAGEGESMAGEKIEQMVDPLHAMLLDMIPSLREEASSDPPAKVEHDPPRVRSSMSDNRAPVPETGGSASNPVAPAPPAGSSSYSAGVPAPDPNPAAPKKKKVSYKDLADEFLKDW</sequence>
<evidence type="ECO:0000313" key="20">
    <source>
        <dbReference type="EMBL" id="VAH35977.1"/>
    </source>
</evidence>
<dbReference type="GO" id="GO:0003677">
    <property type="term" value="F:DNA binding"/>
    <property type="evidence" value="ECO:0007669"/>
    <property type="project" value="InterPro"/>
</dbReference>
<dbReference type="Gramene" id="TRITD2Av1G250540.7">
    <property type="protein sequence ID" value="TRITD2Av1G250540.7"/>
    <property type="gene ID" value="TRITD2Av1G250540"/>
</dbReference>
<keyword evidence="10" id="KW-0460">Magnesium</keyword>
<feature type="region of interest" description="Disordered" evidence="17">
    <location>
        <begin position="1145"/>
        <end position="1224"/>
    </location>
</feature>
<feature type="region of interest" description="Disordered" evidence="17">
    <location>
        <begin position="919"/>
        <end position="1133"/>
    </location>
</feature>
<dbReference type="FunFam" id="3.40.50.10190:FF:000072">
    <property type="entry name" value="DNA ligase"/>
    <property type="match status" value="1"/>
</dbReference>
<feature type="compositionally biased region" description="Basic and acidic residues" evidence="17">
    <location>
        <begin position="1090"/>
        <end position="1114"/>
    </location>
</feature>
<dbReference type="PROSITE" id="PS50160">
    <property type="entry name" value="DNA_LIGASE_A3"/>
    <property type="match status" value="1"/>
</dbReference>
<comment type="similarity">
    <text evidence="3 16">Belongs to the ATP-dependent DNA ligase family.</text>
</comment>
<evidence type="ECO:0000313" key="21">
    <source>
        <dbReference type="Proteomes" id="UP000324705"/>
    </source>
</evidence>
<evidence type="ECO:0000256" key="17">
    <source>
        <dbReference type="SAM" id="MobiDB-lite"/>
    </source>
</evidence>
<dbReference type="InterPro" id="IPR000977">
    <property type="entry name" value="DNA_ligase_ATP-dep"/>
</dbReference>
<dbReference type="InterPro" id="IPR001357">
    <property type="entry name" value="BRCT_dom"/>
</dbReference>
<dbReference type="Pfam" id="PF04679">
    <property type="entry name" value="DNA_ligase_A_C"/>
    <property type="match status" value="1"/>
</dbReference>